<comment type="subcellular location">
    <subcellularLocation>
        <location evidence="1">Cell envelope</location>
    </subcellularLocation>
</comment>
<feature type="domain" description="Imelysin-like" evidence="4">
    <location>
        <begin position="67"/>
        <end position="296"/>
    </location>
</feature>
<dbReference type="InterPro" id="IPR038352">
    <property type="entry name" value="Imelysin_sf"/>
</dbReference>
<evidence type="ECO:0000313" key="5">
    <source>
        <dbReference type="EMBL" id="STY95956.1"/>
    </source>
</evidence>
<dbReference type="Pfam" id="PF09375">
    <property type="entry name" value="Peptidase_M75"/>
    <property type="match status" value="1"/>
</dbReference>
<evidence type="ECO:0000256" key="2">
    <source>
        <dbReference type="ARBA" id="ARBA00005989"/>
    </source>
</evidence>
<dbReference type="Proteomes" id="UP000255193">
    <property type="component" value="Unassembled WGS sequence"/>
</dbReference>
<dbReference type="InterPro" id="IPR034981">
    <property type="entry name" value="Imelysin-like_EfeO/Algp7"/>
</dbReference>
<accession>A0A378Q604</accession>
<evidence type="ECO:0000313" key="6">
    <source>
        <dbReference type="Proteomes" id="UP000255193"/>
    </source>
</evidence>
<keyword evidence="3" id="KW-0732">Signal</keyword>
<evidence type="ECO:0000256" key="3">
    <source>
        <dbReference type="ARBA" id="ARBA00022729"/>
    </source>
</evidence>
<evidence type="ECO:0000256" key="1">
    <source>
        <dbReference type="ARBA" id="ARBA00004196"/>
    </source>
</evidence>
<gene>
    <name evidence="5" type="primary">efeM</name>
    <name evidence="5" type="ORF">NCTC11091_01765</name>
</gene>
<dbReference type="CDD" id="cd14656">
    <property type="entry name" value="Imelysin-like_EfeO"/>
    <property type="match status" value="1"/>
</dbReference>
<proteinExistence type="inferred from homology"/>
<dbReference type="GO" id="GO:0030313">
    <property type="term" value="C:cell envelope"/>
    <property type="evidence" value="ECO:0007669"/>
    <property type="project" value="UniProtKB-SubCell"/>
</dbReference>
<dbReference type="AlphaFoldDB" id="A0A378Q604"/>
<reference evidence="5 6" key="1">
    <citation type="submission" date="2018-06" db="EMBL/GenBank/DDBJ databases">
        <authorList>
            <consortium name="Pathogen Informatics"/>
            <person name="Doyle S."/>
        </authorList>
    </citation>
    <scope>NUCLEOTIDE SEQUENCE [LARGE SCALE GENOMIC DNA]</scope>
    <source>
        <strain evidence="5 6">NCTC11091</strain>
    </source>
</reference>
<dbReference type="InterPro" id="IPR018976">
    <property type="entry name" value="Imelysin-like"/>
</dbReference>
<dbReference type="InterPro" id="IPR053377">
    <property type="entry name" value="Iron_uptake_EfeM/EfeO"/>
</dbReference>
<dbReference type="PANTHER" id="PTHR39192:SF1">
    <property type="entry name" value="IRON UPTAKE SYSTEM COMPONENT EFEO"/>
    <property type="match status" value="1"/>
</dbReference>
<sequence>MVMVKQGKIWQQGLNQWALASTLGAVLLATGCQQKPDATAATAEAASAPVSANASTTTSTVDLSAETAEYKAWVEGQIDQLLADTERFTTLLKEGKLEEAKALYPIARMPYERSEPIAESFGDLDPRIDNREADLEPDEIWTGFHAIEKILWTQNTTKGTEKYADQLLADIKELRAKIPTADVDGDLMVQGAVDLLNEVSTSKITGEEEIFSHTDLYDFRANIDGAKKIFEILKPKIQAKDPALVTELETHFAQVDALLDQYKIGTNDYVSYTELKPEDTKALAEAVNKLGEPLARMGVIL</sequence>
<evidence type="ECO:0000259" key="4">
    <source>
        <dbReference type="Pfam" id="PF09375"/>
    </source>
</evidence>
<dbReference type="PANTHER" id="PTHR39192">
    <property type="entry name" value="IRON UPTAKE SYSTEM COMPONENT EFEO"/>
    <property type="match status" value="1"/>
</dbReference>
<comment type="similarity">
    <text evidence="2">Belongs to the EfeM/EfeO family.</text>
</comment>
<dbReference type="EMBL" id="UGQA01000001">
    <property type="protein sequence ID" value="STY95956.1"/>
    <property type="molecule type" value="Genomic_DNA"/>
</dbReference>
<protein>
    <submittedName>
        <fullName evidence="5">Probable iron uptake system component EfeM</fullName>
    </submittedName>
</protein>
<organism evidence="5 6">
    <name type="scientific">Faucicola atlantae</name>
    <dbReference type="NCBI Taxonomy" id="34059"/>
    <lineage>
        <taxon>Bacteria</taxon>
        <taxon>Pseudomonadati</taxon>
        <taxon>Pseudomonadota</taxon>
        <taxon>Gammaproteobacteria</taxon>
        <taxon>Moraxellales</taxon>
        <taxon>Moraxellaceae</taxon>
        <taxon>Faucicola</taxon>
    </lineage>
</organism>
<dbReference type="Gene3D" id="1.20.1420.20">
    <property type="entry name" value="M75 peptidase, HXXE motif"/>
    <property type="match status" value="1"/>
</dbReference>
<name>A0A378Q604_9GAMM</name>
<dbReference type="PROSITE" id="PS51257">
    <property type="entry name" value="PROKAR_LIPOPROTEIN"/>
    <property type="match status" value="1"/>
</dbReference>
<dbReference type="NCBIfam" id="NF041757">
    <property type="entry name" value="EfeO"/>
    <property type="match status" value="1"/>
</dbReference>
<dbReference type="InterPro" id="IPR050894">
    <property type="entry name" value="EfeM/EfeO_iron_uptake"/>
</dbReference>